<dbReference type="InterPro" id="IPR004839">
    <property type="entry name" value="Aminotransferase_I/II_large"/>
</dbReference>
<evidence type="ECO:0000256" key="6">
    <source>
        <dbReference type="ARBA" id="ARBA00022679"/>
    </source>
</evidence>
<dbReference type="GO" id="GO:0030170">
    <property type="term" value="F:pyridoxal phosphate binding"/>
    <property type="evidence" value="ECO:0007669"/>
    <property type="project" value="InterPro"/>
</dbReference>
<dbReference type="InterPro" id="IPR015424">
    <property type="entry name" value="PyrdxlP-dep_Trfase"/>
</dbReference>
<keyword evidence="13" id="KW-1185">Reference proteome</keyword>
<evidence type="ECO:0000313" key="13">
    <source>
        <dbReference type="Proteomes" id="UP001489004"/>
    </source>
</evidence>
<dbReference type="InterPro" id="IPR015421">
    <property type="entry name" value="PyrdxlP-dep_Trfase_major"/>
</dbReference>
<evidence type="ECO:0000256" key="5">
    <source>
        <dbReference type="ARBA" id="ARBA00013220"/>
    </source>
</evidence>
<accession>A0AAW1PCJ1</accession>
<dbReference type="Gene3D" id="3.40.640.10">
    <property type="entry name" value="Type I PLP-dependent aspartate aminotransferase-like (Major domain)"/>
    <property type="match status" value="1"/>
</dbReference>
<dbReference type="GO" id="GO:0016020">
    <property type="term" value="C:membrane"/>
    <property type="evidence" value="ECO:0007669"/>
    <property type="project" value="GOC"/>
</dbReference>
<keyword evidence="10" id="KW-0012">Acyltransferase</keyword>
<reference evidence="12 13" key="1">
    <citation type="journal article" date="2024" name="Nat. Commun.">
        <title>Phylogenomics reveals the evolutionary origins of lichenization in chlorophyte algae.</title>
        <authorList>
            <person name="Puginier C."/>
            <person name="Libourel C."/>
            <person name="Otte J."/>
            <person name="Skaloud P."/>
            <person name="Haon M."/>
            <person name="Grisel S."/>
            <person name="Petersen M."/>
            <person name="Berrin J.G."/>
            <person name="Delaux P.M."/>
            <person name="Dal Grande F."/>
            <person name="Keller J."/>
        </authorList>
    </citation>
    <scope>NUCLEOTIDE SEQUENCE [LARGE SCALE GENOMIC DNA]</scope>
    <source>
        <strain evidence="12 13">SAG 2043</strain>
    </source>
</reference>
<dbReference type="InterPro" id="IPR050087">
    <property type="entry name" value="AON_synthase_class-II"/>
</dbReference>
<comment type="cofactor">
    <cofactor evidence="1">
        <name>pyridoxal 5'-phosphate</name>
        <dbReference type="ChEBI" id="CHEBI:597326"/>
    </cofactor>
</comment>
<sequence>MRPKPPPGVLHLDPRELYHTAMGAALGFSPANITRAVREFWDLIGPGGRLHPAGFIEHKGHLVLEGLLVVIISYLLIQRTYKPSSKEAEPLTEKEIDQLCEEWEPEPLYRPPTSTEADYEPPVISSTMGTYVVANGKRVLNMVSFNFLGVAGNDEIMKQCRTTINKYGVGSCGPRGFYGTIDVHLDLEEKLARFMGTEETILYSYDLATVPSILPAFANAKDLIICDAGVSYPIQNGCHLSRAEIRYFKHNDMADLERVLQAVAQHDLHSKKPLNRRFIVVEGIYNQYGDLAPLDVIYELKRRYKYRLVVDESLSLGVLGSQGQGACEYFGLKPGDAEIVSASLGNALASVGGFCAGEREIVDHQRLSGLGYCFSASLPPYLATAAIGALDFLQGPGAGLLPKVTGNAKLMRYLLQDMPGMRLHGGERDEVSPVIHVHLDPQPAKEEDAVSLLQQVVEDALKRESVLYTVNRVSPLDKVKVAPSIRIAVSALHEERDIQKAATALRHAVKRALNIPLKSPERLPVGRH</sequence>
<dbReference type="EC" id="2.3.1.50" evidence="5"/>
<dbReference type="SUPFAM" id="SSF53383">
    <property type="entry name" value="PLP-dependent transferases"/>
    <property type="match status" value="1"/>
</dbReference>
<keyword evidence="8" id="KW-0746">Sphingolipid metabolism</keyword>
<comment type="caution">
    <text evidence="12">The sequence shown here is derived from an EMBL/GenBank/DDBJ whole genome shotgun (WGS) entry which is preliminary data.</text>
</comment>
<keyword evidence="9" id="KW-0443">Lipid metabolism</keyword>
<evidence type="ECO:0000259" key="11">
    <source>
        <dbReference type="Pfam" id="PF00155"/>
    </source>
</evidence>
<organism evidence="12 13">
    <name type="scientific">[Myrmecia] bisecta</name>
    <dbReference type="NCBI Taxonomy" id="41462"/>
    <lineage>
        <taxon>Eukaryota</taxon>
        <taxon>Viridiplantae</taxon>
        <taxon>Chlorophyta</taxon>
        <taxon>core chlorophytes</taxon>
        <taxon>Trebouxiophyceae</taxon>
        <taxon>Trebouxiales</taxon>
        <taxon>Trebouxiaceae</taxon>
        <taxon>Myrmecia</taxon>
    </lineage>
</organism>
<protein>
    <recommendedName>
        <fullName evidence="5">serine C-palmitoyltransferase</fullName>
        <ecNumber evidence="5">2.3.1.50</ecNumber>
    </recommendedName>
</protein>
<evidence type="ECO:0000256" key="2">
    <source>
        <dbReference type="ARBA" id="ARBA00004760"/>
    </source>
</evidence>
<dbReference type="Pfam" id="PF00155">
    <property type="entry name" value="Aminotran_1_2"/>
    <property type="match status" value="1"/>
</dbReference>
<evidence type="ECO:0000256" key="8">
    <source>
        <dbReference type="ARBA" id="ARBA00022919"/>
    </source>
</evidence>
<evidence type="ECO:0000256" key="10">
    <source>
        <dbReference type="ARBA" id="ARBA00023315"/>
    </source>
</evidence>
<comment type="pathway">
    <text evidence="3">Sphingolipid metabolism.</text>
</comment>
<evidence type="ECO:0000256" key="1">
    <source>
        <dbReference type="ARBA" id="ARBA00001933"/>
    </source>
</evidence>
<dbReference type="AlphaFoldDB" id="A0AAW1PCJ1"/>
<dbReference type="PANTHER" id="PTHR13693">
    <property type="entry name" value="CLASS II AMINOTRANSFERASE/8-AMINO-7-OXONONANOATE SYNTHASE"/>
    <property type="match status" value="1"/>
</dbReference>
<keyword evidence="7" id="KW-0663">Pyridoxal phosphate</keyword>
<dbReference type="Gene3D" id="3.90.1150.10">
    <property type="entry name" value="Aspartate Aminotransferase, domain 1"/>
    <property type="match status" value="1"/>
</dbReference>
<dbReference type="EMBL" id="JALJOR010000012">
    <property type="protein sequence ID" value="KAK9807535.1"/>
    <property type="molecule type" value="Genomic_DNA"/>
</dbReference>
<evidence type="ECO:0000313" key="12">
    <source>
        <dbReference type="EMBL" id="KAK9807535.1"/>
    </source>
</evidence>
<evidence type="ECO:0000256" key="7">
    <source>
        <dbReference type="ARBA" id="ARBA00022898"/>
    </source>
</evidence>
<dbReference type="GO" id="GO:0005783">
    <property type="term" value="C:endoplasmic reticulum"/>
    <property type="evidence" value="ECO:0007669"/>
    <property type="project" value="TreeGrafter"/>
</dbReference>
<dbReference type="GO" id="GO:0046512">
    <property type="term" value="P:sphingosine biosynthetic process"/>
    <property type="evidence" value="ECO:0007669"/>
    <property type="project" value="TreeGrafter"/>
</dbReference>
<evidence type="ECO:0000256" key="9">
    <source>
        <dbReference type="ARBA" id="ARBA00023098"/>
    </source>
</evidence>
<feature type="domain" description="Aminotransferase class I/classII large" evidence="11">
    <location>
        <begin position="150"/>
        <end position="505"/>
    </location>
</feature>
<evidence type="ECO:0000256" key="3">
    <source>
        <dbReference type="ARBA" id="ARBA00004991"/>
    </source>
</evidence>
<dbReference type="PANTHER" id="PTHR13693:SF2">
    <property type="entry name" value="SERINE PALMITOYLTRANSFERASE 1"/>
    <property type="match status" value="1"/>
</dbReference>
<evidence type="ECO:0000256" key="4">
    <source>
        <dbReference type="ARBA" id="ARBA00008392"/>
    </source>
</evidence>
<keyword evidence="6" id="KW-0808">Transferase</keyword>
<name>A0AAW1PCJ1_9CHLO</name>
<gene>
    <name evidence="12" type="ORF">WJX72_001902</name>
</gene>
<comment type="similarity">
    <text evidence="4">Belongs to the class-II pyridoxal-phosphate-dependent aminotransferase family.</text>
</comment>
<proteinExistence type="inferred from homology"/>
<dbReference type="GO" id="GO:0046513">
    <property type="term" value="P:ceramide biosynthetic process"/>
    <property type="evidence" value="ECO:0007669"/>
    <property type="project" value="TreeGrafter"/>
</dbReference>
<dbReference type="InterPro" id="IPR015422">
    <property type="entry name" value="PyrdxlP-dep_Trfase_small"/>
</dbReference>
<dbReference type="GO" id="GO:0004758">
    <property type="term" value="F:serine C-palmitoyltransferase activity"/>
    <property type="evidence" value="ECO:0007669"/>
    <property type="project" value="TreeGrafter"/>
</dbReference>
<dbReference type="Proteomes" id="UP001489004">
    <property type="component" value="Unassembled WGS sequence"/>
</dbReference>
<comment type="pathway">
    <text evidence="2">Lipid metabolism; sphingolipid metabolism.</text>
</comment>